<dbReference type="EMBL" id="BMAW01092737">
    <property type="protein sequence ID" value="GFS56683.1"/>
    <property type="molecule type" value="Genomic_DNA"/>
</dbReference>
<keyword evidence="3" id="KW-1185">Reference proteome</keyword>
<evidence type="ECO:0000256" key="1">
    <source>
        <dbReference type="SAM" id="MobiDB-lite"/>
    </source>
</evidence>
<sequence length="255" mass="28610">MARTKQSQALAGDSGSTASCAIGDSTASEMPSLEMEISIETPNQTPSLDDNIKKCQNVQYHIEAYTETIQKITEIEAIIKKAQLLPFLYGPQDHDLHREELARWMEELKKIEALKPKPDQQRAALDGESTETTSTPRGENIPIPKNNNPQSETTEDFSIFDAIKELKNFFQLFPGLLGAPMLVVKAIQFTQKGFGNQSSGVEEEMKIDDKIGSHRKNSPKTDYEEANNDDNGIGVGIKVYEKTRRQEMELYLSQR</sequence>
<evidence type="ECO:0000313" key="3">
    <source>
        <dbReference type="Proteomes" id="UP000887013"/>
    </source>
</evidence>
<accession>A0A8X6MIM9</accession>
<dbReference type="Proteomes" id="UP000887013">
    <property type="component" value="Unassembled WGS sequence"/>
</dbReference>
<organism evidence="2 3">
    <name type="scientific">Nephila pilipes</name>
    <name type="common">Giant wood spider</name>
    <name type="synonym">Nephila maculata</name>
    <dbReference type="NCBI Taxonomy" id="299642"/>
    <lineage>
        <taxon>Eukaryota</taxon>
        <taxon>Metazoa</taxon>
        <taxon>Ecdysozoa</taxon>
        <taxon>Arthropoda</taxon>
        <taxon>Chelicerata</taxon>
        <taxon>Arachnida</taxon>
        <taxon>Araneae</taxon>
        <taxon>Araneomorphae</taxon>
        <taxon>Entelegynae</taxon>
        <taxon>Araneoidea</taxon>
        <taxon>Nephilidae</taxon>
        <taxon>Nephila</taxon>
    </lineage>
</organism>
<gene>
    <name evidence="2" type="ORF">NPIL_462251</name>
</gene>
<feature type="region of interest" description="Disordered" evidence="1">
    <location>
        <begin position="115"/>
        <end position="153"/>
    </location>
</feature>
<protein>
    <submittedName>
        <fullName evidence="2">Uncharacterized protein</fullName>
    </submittedName>
</protein>
<dbReference type="AlphaFoldDB" id="A0A8X6MIM9"/>
<evidence type="ECO:0000313" key="2">
    <source>
        <dbReference type="EMBL" id="GFS56683.1"/>
    </source>
</evidence>
<feature type="region of interest" description="Disordered" evidence="1">
    <location>
        <begin position="208"/>
        <end position="229"/>
    </location>
</feature>
<reference evidence="2" key="1">
    <citation type="submission" date="2020-08" db="EMBL/GenBank/DDBJ databases">
        <title>Multicomponent nature underlies the extraordinary mechanical properties of spider dragline silk.</title>
        <authorList>
            <person name="Kono N."/>
            <person name="Nakamura H."/>
            <person name="Mori M."/>
            <person name="Yoshida Y."/>
            <person name="Ohtoshi R."/>
            <person name="Malay A.D."/>
            <person name="Moran D.A.P."/>
            <person name="Tomita M."/>
            <person name="Numata K."/>
            <person name="Arakawa K."/>
        </authorList>
    </citation>
    <scope>NUCLEOTIDE SEQUENCE</scope>
</reference>
<comment type="caution">
    <text evidence="2">The sequence shown here is derived from an EMBL/GenBank/DDBJ whole genome shotgun (WGS) entry which is preliminary data.</text>
</comment>
<name>A0A8X6MIM9_NEPPI</name>
<feature type="region of interest" description="Disordered" evidence="1">
    <location>
        <begin position="1"/>
        <end position="24"/>
    </location>
</feature>
<proteinExistence type="predicted"/>